<gene>
    <name evidence="1" type="ORF">IE81DRAFT_322273</name>
</gene>
<evidence type="ECO:0000313" key="1">
    <source>
        <dbReference type="EMBL" id="PWN43619.1"/>
    </source>
</evidence>
<proteinExistence type="predicted"/>
<accession>A0A316W1R3</accession>
<evidence type="ECO:0000313" key="2">
    <source>
        <dbReference type="Proteomes" id="UP000245783"/>
    </source>
</evidence>
<dbReference type="InParanoid" id="A0A316W1R3"/>
<protein>
    <submittedName>
        <fullName evidence="1">Uncharacterized protein</fullName>
    </submittedName>
</protein>
<dbReference type="EMBL" id="KZ819368">
    <property type="protein sequence ID" value="PWN43619.1"/>
    <property type="molecule type" value="Genomic_DNA"/>
</dbReference>
<reference evidence="1 2" key="1">
    <citation type="journal article" date="2018" name="Mol. Biol. Evol.">
        <title>Broad Genomic Sampling Reveals a Smut Pathogenic Ancestry of the Fungal Clade Ustilaginomycotina.</title>
        <authorList>
            <person name="Kijpornyongpan T."/>
            <person name="Mondo S.J."/>
            <person name="Barry K."/>
            <person name="Sandor L."/>
            <person name="Lee J."/>
            <person name="Lipzen A."/>
            <person name="Pangilinan J."/>
            <person name="LaButti K."/>
            <person name="Hainaut M."/>
            <person name="Henrissat B."/>
            <person name="Grigoriev I.V."/>
            <person name="Spatafora J.W."/>
            <person name="Aime M.C."/>
        </authorList>
    </citation>
    <scope>NUCLEOTIDE SEQUENCE [LARGE SCALE GENOMIC DNA]</scope>
    <source>
        <strain evidence="1 2">MCA 4658</strain>
    </source>
</reference>
<keyword evidence="2" id="KW-1185">Reference proteome</keyword>
<dbReference type="Proteomes" id="UP000245783">
    <property type="component" value="Unassembled WGS sequence"/>
</dbReference>
<dbReference type="GeneID" id="37035451"/>
<name>A0A316W1R3_9BASI</name>
<dbReference type="RefSeq" id="XP_025370779.1">
    <property type="nucleotide sequence ID" value="XM_025513581.1"/>
</dbReference>
<organism evidence="1 2">
    <name type="scientific">Ceraceosorus guamensis</name>
    <dbReference type="NCBI Taxonomy" id="1522189"/>
    <lineage>
        <taxon>Eukaryota</taxon>
        <taxon>Fungi</taxon>
        <taxon>Dikarya</taxon>
        <taxon>Basidiomycota</taxon>
        <taxon>Ustilaginomycotina</taxon>
        <taxon>Exobasidiomycetes</taxon>
        <taxon>Ceraceosorales</taxon>
        <taxon>Ceraceosoraceae</taxon>
        <taxon>Ceraceosorus</taxon>
    </lineage>
</organism>
<dbReference type="AlphaFoldDB" id="A0A316W1R3"/>
<sequence>MIRLVRSGAHPVGEWNRGAFGKAGRAHGDATPLRHSIIPKSPRASAFGVRDKPGQGIDTDALRCDARRRWMSPSLAFSPSQRPVAPRKTSSLKRRLIPILHWCCEPSSVQGTISVSSWLECACARVNMGGSRDPLTLTAVASAWHQRRGVTARLA</sequence>